<protein>
    <submittedName>
        <fullName evidence="4">FAD-dependent oxidoreductase</fullName>
    </submittedName>
</protein>
<keyword evidence="2" id="KW-0472">Membrane</keyword>
<sequence length="130" mass="14470">MRFDNSNKTPRHHIIIGGGVVGLATALTLRLSGNDVTLLERDTPGHGASLGNAGTFATYAVSPLSTPSLLRQAPYLLSARDSPFHLRWRHLPRLTPWLLRFVTEARPARVQHNVEHLSYLIEVVPIFRTT</sequence>
<reference evidence="4 5" key="1">
    <citation type="submission" date="2019-12" db="EMBL/GenBank/DDBJ databases">
        <title>Draft genome sequencing of Halomonas icarensis D1-1.</title>
        <authorList>
            <person name="Pandiyan K."/>
            <person name="Kushwaha P."/>
            <person name="Gowdham M."/>
            <person name="Chakdar H."/>
            <person name="Singh A."/>
            <person name="Kumar M."/>
            <person name="Saxena A.K."/>
        </authorList>
    </citation>
    <scope>NUCLEOTIDE SEQUENCE [LARGE SCALE GENOMIC DNA]</scope>
    <source>
        <strain evidence="4 5">D1-1</strain>
    </source>
</reference>
<dbReference type="Pfam" id="PF01266">
    <property type="entry name" value="DAO"/>
    <property type="match status" value="1"/>
</dbReference>
<keyword evidence="5" id="KW-1185">Reference proteome</keyword>
<evidence type="ECO:0000256" key="1">
    <source>
        <dbReference type="ARBA" id="ARBA00023002"/>
    </source>
</evidence>
<dbReference type="InterPro" id="IPR036188">
    <property type="entry name" value="FAD/NAD-bd_sf"/>
</dbReference>
<feature type="transmembrane region" description="Helical" evidence="2">
    <location>
        <begin position="12"/>
        <end position="31"/>
    </location>
</feature>
<dbReference type="RefSeq" id="WP_161422842.1">
    <property type="nucleotide sequence ID" value="NZ_JARWMY010000006.1"/>
</dbReference>
<accession>A0A7X4VYE3</accession>
<feature type="domain" description="FAD dependent oxidoreductase" evidence="3">
    <location>
        <begin position="14"/>
        <end position="70"/>
    </location>
</feature>
<evidence type="ECO:0000313" key="4">
    <source>
        <dbReference type="EMBL" id="NAW12335.1"/>
    </source>
</evidence>
<dbReference type="Gene3D" id="3.50.50.60">
    <property type="entry name" value="FAD/NAD(P)-binding domain"/>
    <property type="match status" value="1"/>
</dbReference>
<gene>
    <name evidence="4" type="ORF">GRB80_05715</name>
</gene>
<dbReference type="InterPro" id="IPR006076">
    <property type="entry name" value="FAD-dep_OxRdtase"/>
</dbReference>
<dbReference type="Proteomes" id="UP000448235">
    <property type="component" value="Unassembled WGS sequence"/>
</dbReference>
<keyword evidence="2" id="KW-1133">Transmembrane helix</keyword>
<dbReference type="AlphaFoldDB" id="A0A7X4VYE3"/>
<keyword evidence="1" id="KW-0560">Oxidoreductase</keyword>
<evidence type="ECO:0000256" key="2">
    <source>
        <dbReference type="SAM" id="Phobius"/>
    </source>
</evidence>
<organism evidence="4 5">
    <name type="scientific">Halomonas icarae</name>
    <dbReference type="NCBI Taxonomy" id="2691040"/>
    <lineage>
        <taxon>Bacteria</taxon>
        <taxon>Pseudomonadati</taxon>
        <taxon>Pseudomonadota</taxon>
        <taxon>Gammaproteobacteria</taxon>
        <taxon>Oceanospirillales</taxon>
        <taxon>Halomonadaceae</taxon>
        <taxon>Halomonas</taxon>
    </lineage>
</organism>
<keyword evidence="2" id="KW-0812">Transmembrane</keyword>
<dbReference type="GO" id="GO:0016491">
    <property type="term" value="F:oxidoreductase activity"/>
    <property type="evidence" value="ECO:0007669"/>
    <property type="project" value="UniProtKB-KW"/>
</dbReference>
<comment type="caution">
    <text evidence="4">The sequence shown here is derived from an EMBL/GenBank/DDBJ whole genome shotgun (WGS) entry which is preliminary data.</text>
</comment>
<evidence type="ECO:0000259" key="3">
    <source>
        <dbReference type="Pfam" id="PF01266"/>
    </source>
</evidence>
<dbReference type="SUPFAM" id="SSF51971">
    <property type="entry name" value="Nucleotide-binding domain"/>
    <property type="match status" value="1"/>
</dbReference>
<name>A0A7X4VYE3_9GAMM</name>
<dbReference type="EMBL" id="WUTS01000001">
    <property type="protein sequence ID" value="NAW12335.1"/>
    <property type="molecule type" value="Genomic_DNA"/>
</dbReference>
<proteinExistence type="predicted"/>
<evidence type="ECO:0000313" key="5">
    <source>
        <dbReference type="Proteomes" id="UP000448235"/>
    </source>
</evidence>